<dbReference type="AlphaFoldDB" id="A0AAF0C2P1"/>
<dbReference type="PANTHER" id="PTHR33525:SF4">
    <property type="entry name" value="CYCLIC DI-GMP PHOSPHODIESTERASE CDGJ"/>
    <property type="match status" value="1"/>
</dbReference>
<dbReference type="EMBL" id="CP059735">
    <property type="protein sequence ID" value="WDD98722.1"/>
    <property type="molecule type" value="Genomic_DNA"/>
</dbReference>
<accession>A0AAF0C2P1</accession>
<sequence>MLIFENNKTLANLYQRALSLYISKEFANKAVGQVKSTEKQHSEQTFSRRELLEVEEQAKQDKIIAEHGEKHFRDQVMSVFFSKLTTEVMAEFDQKEHFYRHFLNLEDAAPTILEILSLPSASINRITPLIKLLPWLAGDLVNLVNKPQYRKRADVKVSDANLAISYVGLDNLKLIVPTFILKHTLPITTDPYPLMKRKLWNDSLSVALAAKVLAEHNELDWYSAFAAAILSNIGYLAVITCFLSKFNEMHNAELRQAYESRDKRLHDLLVQAEISPQLLLKMMTEHSSKVGADLIELMRFDRLEVTEPVFDLAYASELQKMSPVAQVVAKARTYVAYRSLAREDLIDKNEAKALLTAVNFSPKEIALLKKSDIDHIKLNFN</sequence>
<feature type="domain" description="HDOD" evidence="1">
    <location>
        <begin position="102"/>
        <end position="314"/>
    </location>
</feature>
<dbReference type="SUPFAM" id="SSF109604">
    <property type="entry name" value="HD-domain/PDEase-like"/>
    <property type="match status" value="1"/>
</dbReference>
<evidence type="ECO:0000259" key="1">
    <source>
        <dbReference type="PROSITE" id="PS51833"/>
    </source>
</evidence>
<evidence type="ECO:0000313" key="3">
    <source>
        <dbReference type="Proteomes" id="UP000032568"/>
    </source>
</evidence>
<name>A0AAF0C2P1_9GAMM</name>
<protein>
    <submittedName>
        <fullName evidence="2">HDOD domain-containing protein</fullName>
    </submittedName>
</protein>
<reference evidence="2 3" key="2">
    <citation type="journal article" date="2022" name="Mar. Drugs">
        <title>Bioassay-Guided Fractionation Leads to the Detection of Cholic Acid Generated by the Rare Thalassomonas sp.</title>
        <authorList>
            <person name="Pheiffer F."/>
            <person name="Schneider Y.K."/>
            <person name="Hansen E.H."/>
            <person name="Andersen J.H."/>
            <person name="Isaksson J."/>
            <person name="Busche T."/>
            <person name="R C."/>
            <person name="Kalinowski J."/>
            <person name="Zyl L.V."/>
            <person name="Trindade M."/>
        </authorList>
    </citation>
    <scope>NUCLEOTIDE SEQUENCE [LARGE SCALE GENOMIC DNA]</scope>
    <source>
        <strain evidence="2 3">A5K-106</strain>
    </source>
</reference>
<proteinExistence type="predicted"/>
<gene>
    <name evidence="2" type="ORF">SG35_026365</name>
</gene>
<reference evidence="2 3" key="1">
    <citation type="journal article" date="2015" name="Genome Announc.">
        <title>Draft Genome Sequences of Marine Isolates of Thalassomonas viridans and Thalassomonas actiniarum.</title>
        <authorList>
            <person name="Olonade I."/>
            <person name="van Zyl L.J."/>
            <person name="Trindade M."/>
        </authorList>
    </citation>
    <scope>NUCLEOTIDE SEQUENCE [LARGE SCALE GENOMIC DNA]</scope>
    <source>
        <strain evidence="2 3">A5K-106</strain>
    </source>
</reference>
<evidence type="ECO:0000313" key="2">
    <source>
        <dbReference type="EMBL" id="WDD98722.1"/>
    </source>
</evidence>
<dbReference type="InterPro" id="IPR052340">
    <property type="entry name" value="RNase_Y/CdgJ"/>
</dbReference>
<dbReference type="PANTHER" id="PTHR33525">
    <property type="match status" value="1"/>
</dbReference>
<dbReference type="Gene3D" id="1.10.3210.10">
    <property type="entry name" value="Hypothetical protein af1432"/>
    <property type="match status" value="1"/>
</dbReference>
<dbReference type="Pfam" id="PF08668">
    <property type="entry name" value="HDOD"/>
    <property type="match status" value="1"/>
</dbReference>
<dbReference type="PROSITE" id="PS51833">
    <property type="entry name" value="HDOD"/>
    <property type="match status" value="1"/>
</dbReference>
<organism evidence="2 3">
    <name type="scientific">Thalassomonas actiniarum</name>
    <dbReference type="NCBI Taxonomy" id="485447"/>
    <lineage>
        <taxon>Bacteria</taxon>
        <taxon>Pseudomonadati</taxon>
        <taxon>Pseudomonadota</taxon>
        <taxon>Gammaproteobacteria</taxon>
        <taxon>Alteromonadales</taxon>
        <taxon>Colwelliaceae</taxon>
        <taxon>Thalassomonas</taxon>
    </lineage>
</organism>
<keyword evidence="3" id="KW-1185">Reference proteome</keyword>
<dbReference type="Proteomes" id="UP000032568">
    <property type="component" value="Chromosome"/>
</dbReference>
<dbReference type="InterPro" id="IPR013976">
    <property type="entry name" value="HDOD"/>
</dbReference>
<dbReference type="RefSeq" id="WP_044833221.1">
    <property type="nucleotide sequence ID" value="NZ_CP059735.1"/>
</dbReference>
<dbReference type="KEGG" id="tact:SG35_026365"/>